<evidence type="ECO:0000256" key="2">
    <source>
        <dbReference type="ARBA" id="ARBA00023125"/>
    </source>
</evidence>
<evidence type="ECO:0000313" key="6">
    <source>
        <dbReference type="Proteomes" id="UP001500791"/>
    </source>
</evidence>
<comment type="caution">
    <text evidence="5">The sequence shown here is derived from an EMBL/GenBank/DDBJ whole genome shotgun (WGS) entry which is preliminary data.</text>
</comment>
<dbReference type="Proteomes" id="UP001500791">
    <property type="component" value="Unassembled WGS sequence"/>
</dbReference>
<proteinExistence type="predicted"/>
<evidence type="ECO:0000256" key="1">
    <source>
        <dbReference type="ARBA" id="ARBA00023015"/>
    </source>
</evidence>
<protein>
    <submittedName>
        <fullName evidence="5">Lrp/AsnC family transcriptional regulator</fullName>
    </submittedName>
</protein>
<organism evidence="5 6">
    <name type="scientific">Brevundimonas terrae</name>
    <dbReference type="NCBI Taxonomy" id="363631"/>
    <lineage>
        <taxon>Bacteria</taxon>
        <taxon>Pseudomonadati</taxon>
        <taxon>Pseudomonadota</taxon>
        <taxon>Alphaproteobacteria</taxon>
        <taxon>Caulobacterales</taxon>
        <taxon>Caulobacteraceae</taxon>
        <taxon>Brevundimonas</taxon>
    </lineage>
</organism>
<dbReference type="InterPro" id="IPR019887">
    <property type="entry name" value="Tscrpt_reg_AsnC/Lrp_C"/>
</dbReference>
<dbReference type="SUPFAM" id="SSF46785">
    <property type="entry name" value="Winged helix' DNA-binding domain"/>
    <property type="match status" value="1"/>
</dbReference>
<dbReference type="PROSITE" id="PS50956">
    <property type="entry name" value="HTH_ASNC_2"/>
    <property type="match status" value="1"/>
</dbReference>
<evidence type="ECO:0000313" key="5">
    <source>
        <dbReference type="EMBL" id="GAA0392562.1"/>
    </source>
</evidence>
<evidence type="ECO:0000259" key="4">
    <source>
        <dbReference type="PROSITE" id="PS50956"/>
    </source>
</evidence>
<dbReference type="EMBL" id="BAAAEJ010000007">
    <property type="protein sequence ID" value="GAA0392562.1"/>
    <property type="molecule type" value="Genomic_DNA"/>
</dbReference>
<dbReference type="PRINTS" id="PR00033">
    <property type="entry name" value="HTHASNC"/>
</dbReference>
<dbReference type="Gene3D" id="3.30.70.920">
    <property type="match status" value="1"/>
</dbReference>
<dbReference type="CDD" id="cd00090">
    <property type="entry name" value="HTH_ARSR"/>
    <property type="match status" value="1"/>
</dbReference>
<evidence type="ECO:0000256" key="3">
    <source>
        <dbReference type="ARBA" id="ARBA00023163"/>
    </source>
</evidence>
<dbReference type="SUPFAM" id="SSF54909">
    <property type="entry name" value="Dimeric alpha+beta barrel"/>
    <property type="match status" value="1"/>
</dbReference>
<keyword evidence="3" id="KW-0804">Transcription</keyword>
<dbReference type="PROSITE" id="PS00519">
    <property type="entry name" value="HTH_ASNC_1"/>
    <property type="match status" value="1"/>
</dbReference>
<dbReference type="InterPro" id="IPR011008">
    <property type="entry name" value="Dimeric_a/b-barrel"/>
</dbReference>
<dbReference type="PANTHER" id="PTHR30154:SF34">
    <property type="entry name" value="TRANSCRIPTIONAL REGULATOR AZLB"/>
    <property type="match status" value="1"/>
</dbReference>
<dbReference type="RefSeq" id="WP_167177114.1">
    <property type="nucleotide sequence ID" value="NZ_BAAAEJ010000007.1"/>
</dbReference>
<dbReference type="PANTHER" id="PTHR30154">
    <property type="entry name" value="LEUCINE-RESPONSIVE REGULATORY PROTEIN"/>
    <property type="match status" value="1"/>
</dbReference>
<dbReference type="InterPro" id="IPR011991">
    <property type="entry name" value="ArsR-like_HTH"/>
</dbReference>
<gene>
    <name evidence="5" type="ORF">GCM10009093_18950</name>
</gene>
<keyword evidence="2" id="KW-0238">DNA-binding</keyword>
<dbReference type="Gene3D" id="1.10.10.10">
    <property type="entry name" value="Winged helix-like DNA-binding domain superfamily/Winged helix DNA-binding domain"/>
    <property type="match status" value="1"/>
</dbReference>
<reference evidence="6" key="1">
    <citation type="journal article" date="2019" name="Int. J. Syst. Evol. Microbiol.">
        <title>The Global Catalogue of Microorganisms (GCM) 10K type strain sequencing project: providing services to taxonomists for standard genome sequencing and annotation.</title>
        <authorList>
            <consortium name="The Broad Institute Genomics Platform"/>
            <consortium name="The Broad Institute Genome Sequencing Center for Infectious Disease"/>
            <person name="Wu L."/>
            <person name="Ma J."/>
        </authorList>
    </citation>
    <scope>NUCLEOTIDE SEQUENCE [LARGE SCALE GENOMIC DNA]</scope>
    <source>
        <strain evidence="6">JCM 13476</strain>
    </source>
</reference>
<dbReference type="SMART" id="SM00344">
    <property type="entry name" value="HTH_ASNC"/>
    <property type="match status" value="1"/>
</dbReference>
<name>A0ABP3I734_9CAUL</name>
<dbReference type="InterPro" id="IPR036388">
    <property type="entry name" value="WH-like_DNA-bd_sf"/>
</dbReference>
<keyword evidence="1" id="KW-0805">Transcription regulation</keyword>
<dbReference type="Pfam" id="PF13404">
    <property type="entry name" value="HTH_AsnC-type"/>
    <property type="match status" value="1"/>
</dbReference>
<dbReference type="InterPro" id="IPR019885">
    <property type="entry name" value="Tscrpt_reg_HTH_AsnC-type_CS"/>
</dbReference>
<dbReference type="InterPro" id="IPR036390">
    <property type="entry name" value="WH_DNA-bd_sf"/>
</dbReference>
<dbReference type="InterPro" id="IPR000485">
    <property type="entry name" value="AsnC-type_HTH_dom"/>
</dbReference>
<feature type="domain" description="HTH asnC-type" evidence="4">
    <location>
        <begin position="3"/>
        <end position="65"/>
    </location>
</feature>
<sequence>MLLDEVDRKIVQKLRADGRISNADLADQVGLSASACLRRVRQLETRGVIRGYTAILGVEEEEGIVAFVQITLEKQTDEQMRRFEDAVRHYPEIRDCYLMAGMADYVVRAVAPTMAAYEVLHKDVLSRLPGVSRIQSSLAIRNVLKAR</sequence>
<keyword evidence="6" id="KW-1185">Reference proteome</keyword>
<dbReference type="InterPro" id="IPR019888">
    <property type="entry name" value="Tscrpt_reg_AsnC-like"/>
</dbReference>
<dbReference type="Pfam" id="PF01037">
    <property type="entry name" value="AsnC_trans_reg"/>
    <property type="match status" value="1"/>
</dbReference>
<accession>A0ABP3I734</accession>